<evidence type="ECO:0000313" key="2">
    <source>
        <dbReference type="Proteomes" id="UP000305471"/>
    </source>
</evidence>
<dbReference type="AlphaFoldDB" id="A0A4U0ZGX2"/>
<dbReference type="Proteomes" id="UP000305471">
    <property type="component" value="Unassembled WGS sequence"/>
</dbReference>
<keyword evidence="2" id="KW-1185">Reference proteome</keyword>
<dbReference type="Pfam" id="PF04229">
    <property type="entry name" value="GrpB"/>
    <property type="match status" value="1"/>
</dbReference>
<proteinExistence type="predicted"/>
<reference evidence="1 2" key="1">
    <citation type="submission" date="2019-04" db="EMBL/GenBank/DDBJ databases">
        <title>Alteromonas portus sp. nov., an alginate lyase-excreting marine bacterium.</title>
        <authorList>
            <person name="Huang H."/>
            <person name="Mo K."/>
            <person name="Bao S."/>
        </authorList>
    </citation>
    <scope>NUCLEOTIDE SEQUENCE [LARGE SCALE GENOMIC DNA]</scope>
    <source>
        <strain evidence="1 2">HB161718</strain>
    </source>
</reference>
<name>A0A4U0ZGX2_9ALTE</name>
<protein>
    <submittedName>
        <fullName evidence="1">GrpB family protein</fullName>
    </submittedName>
</protein>
<sequence length="204" mass="23465">MRVCQLTHKGCTVKHQERDKVEIVPYKKAWREQFQIAKRCLLSALGDICICIDHIGSTSIPNMPAKDRIDIQIGVSEISPAICDTINQRISKLNLPNAHLSQDHLPPNESCLADWRKIYLQGVTEQWSFKANIHIRKVGAKNFNYALLFRDYLSIDDDTAKAYAFFKQTLASQIPDDRDLYSQLKDPVCDLIMISARRWEDKTM</sequence>
<dbReference type="InterPro" id="IPR007344">
    <property type="entry name" value="GrpB/CoaE"/>
</dbReference>
<dbReference type="SUPFAM" id="SSF81301">
    <property type="entry name" value="Nucleotidyltransferase"/>
    <property type="match status" value="1"/>
</dbReference>
<dbReference type="EMBL" id="SWCO01000008">
    <property type="protein sequence ID" value="TKB02260.1"/>
    <property type="molecule type" value="Genomic_DNA"/>
</dbReference>
<gene>
    <name evidence="1" type="ORF">E5672_14210</name>
</gene>
<organism evidence="1 2">
    <name type="scientific">Alteromonas portus</name>
    <dbReference type="NCBI Taxonomy" id="2565549"/>
    <lineage>
        <taxon>Bacteria</taxon>
        <taxon>Pseudomonadati</taxon>
        <taxon>Pseudomonadota</taxon>
        <taxon>Gammaproteobacteria</taxon>
        <taxon>Alteromonadales</taxon>
        <taxon>Alteromonadaceae</taxon>
        <taxon>Alteromonas/Salinimonas group</taxon>
        <taxon>Alteromonas</taxon>
    </lineage>
</organism>
<accession>A0A4U0ZGX2</accession>
<evidence type="ECO:0000313" key="1">
    <source>
        <dbReference type="EMBL" id="TKB02260.1"/>
    </source>
</evidence>
<dbReference type="PANTHER" id="PTHR34822">
    <property type="entry name" value="GRPB DOMAIN PROTEIN (AFU_ORTHOLOGUE AFUA_1G01530)"/>
    <property type="match status" value="1"/>
</dbReference>
<dbReference type="Gene3D" id="3.30.460.10">
    <property type="entry name" value="Beta Polymerase, domain 2"/>
    <property type="match status" value="1"/>
</dbReference>
<dbReference type="PANTHER" id="PTHR34822:SF1">
    <property type="entry name" value="GRPB FAMILY PROTEIN"/>
    <property type="match status" value="1"/>
</dbReference>
<comment type="caution">
    <text evidence="1">The sequence shown here is derived from an EMBL/GenBank/DDBJ whole genome shotgun (WGS) entry which is preliminary data.</text>
</comment>
<dbReference type="InterPro" id="IPR043519">
    <property type="entry name" value="NT_sf"/>
</dbReference>